<organism evidence="15 16">
    <name type="scientific">Umbra pygmaea</name>
    <name type="common">Eastern mudminnow</name>
    <dbReference type="NCBI Taxonomy" id="75934"/>
    <lineage>
        <taxon>Eukaryota</taxon>
        <taxon>Metazoa</taxon>
        <taxon>Chordata</taxon>
        <taxon>Craniata</taxon>
        <taxon>Vertebrata</taxon>
        <taxon>Euteleostomi</taxon>
        <taxon>Actinopterygii</taxon>
        <taxon>Neopterygii</taxon>
        <taxon>Teleostei</taxon>
        <taxon>Protacanthopterygii</taxon>
        <taxon>Esociformes</taxon>
        <taxon>Umbridae</taxon>
        <taxon>Umbra</taxon>
    </lineage>
</organism>
<evidence type="ECO:0000256" key="2">
    <source>
        <dbReference type="ARBA" id="ARBA00022475"/>
    </source>
</evidence>
<evidence type="ECO:0000256" key="4">
    <source>
        <dbReference type="ARBA" id="ARBA00022859"/>
    </source>
</evidence>
<evidence type="ECO:0000256" key="1">
    <source>
        <dbReference type="ARBA" id="ARBA00004651"/>
    </source>
</evidence>
<dbReference type="PROSITE" id="PS00237">
    <property type="entry name" value="G_PROTEIN_RECEP_F1_1"/>
    <property type="match status" value="1"/>
</dbReference>
<reference evidence="15 16" key="1">
    <citation type="submission" date="2024-06" db="EMBL/GenBank/DDBJ databases">
        <authorList>
            <person name="Pan Q."/>
            <person name="Wen M."/>
            <person name="Jouanno E."/>
            <person name="Zahm M."/>
            <person name="Klopp C."/>
            <person name="Cabau C."/>
            <person name="Louis A."/>
            <person name="Berthelot C."/>
            <person name="Parey E."/>
            <person name="Roest Crollius H."/>
            <person name="Montfort J."/>
            <person name="Robinson-Rechavi M."/>
            <person name="Bouchez O."/>
            <person name="Lampietro C."/>
            <person name="Lopez Roques C."/>
            <person name="Donnadieu C."/>
            <person name="Postlethwait J."/>
            <person name="Bobe J."/>
            <person name="Verreycken H."/>
            <person name="Guiguen Y."/>
        </authorList>
    </citation>
    <scope>NUCLEOTIDE SEQUENCE [LARGE SCALE GENOMIC DNA]</scope>
    <source>
        <strain evidence="15">Up_M1</strain>
        <tissue evidence="15">Testis</tissue>
    </source>
</reference>
<dbReference type="PANTHER" id="PTHR24237">
    <property type="entry name" value="G-PROTEIN COUPLED RECEPTOR"/>
    <property type="match status" value="1"/>
</dbReference>
<feature type="transmembrane region" description="Helical" evidence="13">
    <location>
        <begin position="148"/>
        <end position="168"/>
    </location>
</feature>
<dbReference type="Proteomes" id="UP001557470">
    <property type="component" value="Unassembled WGS sequence"/>
</dbReference>
<keyword evidence="6 12" id="KW-0297">G-protein coupled receptor</keyword>
<dbReference type="Gene3D" id="1.20.1070.10">
    <property type="entry name" value="Rhodopsin 7-helix transmembrane proteins"/>
    <property type="match status" value="1"/>
</dbReference>
<evidence type="ECO:0000256" key="3">
    <source>
        <dbReference type="ARBA" id="ARBA00022692"/>
    </source>
</evidence>
<dbReference type="SUPFAM" id="SSF81321">
    <property type="entry name" value="Family A G protein-coupled receptor-like"/>
    <property type="match status" value="1"/>
</dbReference>
<keyword evidence="11 12" id="KW-0807">Transducer</keyword>
<protein>
    <recommendedName>
        <fullName evidence="14">G-protein coupled receptors family 1 profile domain-containing protein</fullName>
    </recommendedName>
</protein>
<comment type="subcellular location">
    <subcellularLocation>
        <location evidence="1">Cell membrane</location>
        <topology evidence="1">Multi-pass membrane protein</topology>
    </subcellularLocation>
</comment>
<keyword evidence="9" id="KW-1015">Disulfide bond</keyword>
<evidence type="ECO:0000256" key="9">
    <source>
        <dbReference type="ARBA" id="ARBA00023157"/>
    </source>
</evidence>
<dbReference type="FunFam" id="1.20.1070.10:FF:000017">
    <property type="entry name" value="lysophosphatidic acid receptor 4"/>
    <property type="match status" value="1"/>
</dbReference>
<feature type="transmembrane region" description="Helical" evidence="13">
    <location>
        <begin position="199"/>
        <end position="227"/>
    </location>
</feature>
<proteinExistence type="inferred from homology"/>
<comment type="similarity">
    <text evidence="12">Belongs to the G-protein coupled receptor 1 family.</text>
</comment>
<evidence type="ECO:0000256" key="6">
    <source>
        <dbReference type="ARBA" id="ARBA00023040"/>
    </source>
</evidence>
<feature type="transmembrane region" description="Helical" evidence="13">
    <location>
        <begin position="111"/>
        <end position="136"/>
    </location>
</feature>
<keyword evidence="5 13" id="KW-1133">Transmembrane helix</keyword>
<evidence type="ECO:0000256" key="10">
    <source>
        <dbReference type="ARBA" id="ARBA00023170"/>
    </source>
</evidence>
<dbReference type="InterPro" id="IPR000276">
    <property type="entry name" value="GPCR_Rhodpsn"/>
</dbReference>
<feature type="domain" description="G-protein coupled receptors family 1 profile" evidence="14">
    <location>
        <begin position="49"/>
        <end position="312"/>
    </location>
</feature>
<dbReference type="GO" id="GO:0004930">
    <property type="term" value="F:G protein-coupled receptor activity"/>
    <property type="evidence" value="ECO:0007669"/>
    <property type="project" value="UniProtKB-KW"/>
</dbReference>
<evidence type="ECO:0000256" key="5">
    <source>
        <dbReference type="ARBA" id="ARBA00022989"/>
    </source>
</evidence>
<feature type="transmembrane region" description="Helical" evidence="13">
    <location>
        <begin position="69"/>
        <end position="91"/>
    </location>
</feature>
<keyword evidence="4" id="KW-0391">Immunity</keyword>
<evidence type="ECO:0000256" key="8">
    <source>
        <dbReference type="ARBA" id="ARBA00023136"/>
    </source>
</evidence>
<evidence type="ECO:0000256" key="13">
    <source>
        <dbReference type="SAM" id="Phobius"/>
    </source>
</evidence>
<keyword evidence="8 13" id="KW-0472">Membrane</keyword>
<accession>A0ABD0XMK8</accession>
<dbReference type="InterPro" id="IPR017452">
    <property type="entry name" value="GPCR_Rhodpsn_7TM"/>
</dbReference>
<dbReference type="EMBL" id="JAGEUA010000001">
    <property type="protein sequence ID" value="KAL1021737.1"/>
    <property type="molecule type" value="Genomic_DNA"/>
</dbReference>
<keyword evidence="10 12" id="KW-0675">Receptor</keyword>
<dbReference type="GO" id="GO:0002250">
    <property type="term" value="P:adaptive immune response"/>
    <property type="evidence" value="ECO:0007669"/>
    <property type="project" value="UniProtKB-KW"/>
</dbReference>
<keyword evidence="7" id="KW-1064">Adaptive immunity</keyword>
<evidence type="ECO:0000256" key="11">
    <source>
        <dbReference type="ARBA" id="ARBA00023224"/>
    </source>
</evidence>
<keyword evidence="2" id="KW-1003">Cell membrane</keyword>
<evidence type="ECO:0000313" key="16">
    <source>
        <dbReference type="Proteomes" id="UP001557470"/>
    </source>
</evidence>
<dbReference type="Pfam" id="PF00001">
    <property type="entry name" value="7tm_1"/>
    <property type="match status" value="1"/>
</dbReference>
<dbReference type="AlphaFoldDB" id="A0ABD0XMK8"/>
<dbReference type="PRINTS" id="PR01157">
    <property type="entry name" value="P2YPURNOCPTR"/>
</dbReference>
<name>A0ABD0XMK8_UMBPY</name>
<feature type="transmembrane region" description="Helical" evidence="13">
    <location>
        <begin position="248"/>
        <end position="268"/>
    </location>
</feature>
<evidence type="ECO:0000256" key="7">
    <source>
        <dbReference type="ARBA" id="ARBA00023130"/>
    </source>
</evidence>
<dbReference type="PRINTS" id="PR00237">
    <property type="entry name" value="GPCRRHODOPSN"/>
</dbReference>
<comment type="caution">
    <text evidence="15">The sequence shown here is derived from an EMBL/GenBank/DDBJ whole genome shotgun (WGS) entry which is preliminary data.</text>
</comment>
<keyword evidence="3 12" id="KW-0812">Transmembrane</keyword>
<keyword evidence="16" id="KW-1185">Reference proteome</keyword>
<dbReference type="InterPro" id="IPR047160">
    <property type="entry name" value="GP183-like"/>
</dbReference>
<evidence type="ECO:0000313" key="15">
    <source>
        <dbReference type="EMBL" id="KAL1021737.1"/>
    </source>
</evidence>
<dbReference type="PANTHER" id="PTHR24237:SF7">
    <property type="entry name" value="G-PROTEIN COUPLED RECEPTOR 183"/>
    <property type="match status" value="1"/>
</dbReference>
<sequence length="399" mass="44960">MSESGYWLGIVNATLPPSTNCSNLYSHHPTARVLMSLHYILVFTLGLLGNSLALYVIRPNLTKINSTTLYSANLAISDVLFTLALPLRIFYYASGFDWPLGETLCQVTAVLFYVNTYAGVNFMTCLATDRFVAVVFPLHYTRLRRARTVYYICIGVWVLVLVQTLPLLSMKMTRKEKDGTTTCMEYPNFESEVLEGLPYILIGAVVMGYGIPVVTILCCYSALLWKLRLAAGSGVRRRVQRSAMSRKASGVTVGVVIVFVLCFSPYHINILQYMVRKLIYTTTCMELQAFQVSLHITICLMHLNCCLDPFVYFFACTGYKRRVLKIMRVPVSSLSSVDRTGDDTYSRRDSHFRSRTRSPFSLGMLTEVPGLLGVNSSIIKQESMTLSQQQHQHQETLLV</sequence>
<feature type="transmembrane region" description="Helical" evidence="13">
    <location>
        <begin position="37"/>
        <end position="57"/>
    </location>
</feature>
<dbReference type="PROSITE" id="PS50262">
    <property type="entry name" value="G_PROTEIN_RECEP_F1_2"/>
    <property type="match status" value="1"/>
</dbReference>
<dbReference type="GO" id="GO:0005886">
    <property type="term" value="C:plasma membrane"/>
    <property type="evidence" value="ECO:0007669"/>
    <property type="project" value="UniProtKB-SubCell"/>
</dbReference>
<feature type="transmembrane region" description="Helical" evidence="13">
    <location>
        <begin position="288"/>
        <end position="315"/>
    </location>
</feature>
<evidence type="ECO:0000256" key="12">
    <source>
        <dbReference type="RuleBase" id="RU000688"/>
    </source>
</evidence>
<gene>
    <name evidence="15" type="ORF">UPYG_G00017350</name>
</gene>
<evidence type="ECO:0000259" key="14">
    <source>
        <dbReference type="PROSITE" id="PS50262"/>
    </source>
</evidence>